<feature type="domain" description="Mediator complex subunit 16 C-terminal" evidence="8">
    <location>
        <begin position="125"/>
        <end position="238"/>
    </location>
</feature>
<evidence type="ECO:0000256" key="4">
    <source>
        <dbReference type="ARBA" id="ARBA00023159"/>
    </source>
</evidence>
<evidence type="ECO:0000259" key="8">
    <source>
        <dbReference type="Pfam" id="PF20719"/>
    </source>
</evidence>
<evidence type="ECO:0000256" key="6">
    <source>
        <dbReference type="ARBA" id="ARBA00023242"/>
    </source>
</evidence>
<dbReference type="EMBL" id="CAWUOM010000150">
    <property type="protein sequence ID" value="CAK7273963.1"/>
    <property type="molecule type" value="Genomic_DNA"/>
</dbReference>
<dbReference type="InterPro" id="IPR048339">
    <property type="entry name" value="Mediator_Med16_C"/>
</dbReference>
<keyword evidence="6" id="KW-0539">Nucleus</keyword>
<evidence type="ECO:0000256" key="2">
    <source>
        <dbReference type="ARBA" id="ARBA00006543"/>
    </source>
</evidence>
<comment type="similarity">
    <text evidence="2">Belongs to the Mediator complex subunit 16 family.</text>
</comment>
<evidence type="ECO:0000256" key="1">
    <source>
        <dbReference type="ARBA" id="ARBA00004123"/>
    </source>
</evidence>
<comment type="caution">
    <text evidence="9">The sequence shown here is derived from an EMBL/GenBank/DDBJ whole genome shotgun (WGS) entry which is preliminary data.</text>
</comment>
<accession>A0ABP0E071</accession>
<sequence>MSSRNIQYNEQQQQPGASGNAVLKSALLSSYYKMQQYTSSSLIRVQEFDKLLWVLGDEIRQAYQPKASGNTAAKKQGQGQNPTADSDAKRLQAECEQALFLSHELPHNFQPLLYKFFNESLRNFRALTDPAKLYFADFSILEVEEDSRSLREKRARRFHIDVFKRDPLKSTGSKNSSVSGNGALSTGNPMLSPPFLSPSEYLRRCVRCAAIMEDIAAARPGYTFVLAQQRKCSCSGNWGFLPRSAVFS</sequence>
<proteinExistence type="inferred from homology"/>
<name>A0ABP0E071_9PEZI</name>
<evidence type="ECO:0000256" key="5">
    <source>
        <dbReference type="ARBA" id="ARBA00023163"/>
    </source>
</evidence>
<keyword evidence="4" id="KW-0010">Activator</keyword>
<feature type="region of interest" description="Disordered" evidence="7">
    <location>
        <begin position="66"/>
        <end position="88"/>
    </location>
</feature>
<feature type="compositionally biased region" description="Polar residues" evidence="7">
    <location>
        <begin position="67"/>
        <end position="84"/>
    </location>
</feature>
<dbReference type="Pfam" id="PF20719">
    <property type="entry name" value="Med16_C"/>
    <property type="match status" value="1"/>
</dbReference>
<gene>
    <name evidence="9" type="primary">sin4_2</name>
    <name evidence="9" type="ORF">SEPCBS57363_005919</name>
</gene>
<organism evidence="9 10">
    <name type="scientific">Sporothrix epigloea</name>
    <dbReference type="NCBI Taxonomy" id="1892477"/>
    <lineage>
        <taxon>Eukaryota</taxon>
        <taxon>Fungi</taxon>
        <taxon>Dikarya</taxon>
        <taxon>Ascomycota</taxon>
        <taxon>Pezizomycotina</taxon>
        <taxon>Sordariomycetes</taxon>
        <taxon>Sordariomycetidae</taxon>
        <taxon>Ophiostomatales</taxon>
        <taxon>Ophiostomataceae</taxon>
        <taxon>Sporothrix</taxon>
    </lineage>
</organism>
<keyword evidence="5" id="KW-0804">Transcription</keyword>
<dbReference type="InterPro" id="IPR048338">
    <property type="entry name" value="Mediator_Med16"/>
</dbReference>
<dbReference type="Proteomes" id="UP001642501">
    <property type="component" value="Unassembled WGS sequence"/>
</dbReference>
<comment type="subcellular location">
    <subcellularLocation>
        <location evidence="1">Nucleus</location>
    </subcellularLocation>
</comment>
<keyword evidence="10" id="KW-1185">Reference proteome</keyword>
<dbReference type="PANTHER" id="PTHR13224">
    <property type="entry name" value="THYROID HORMONE RECEPTOR-ASSOCIATED PROTEIN-RELATED"/>
    <property type="match status" value="1"/>
</dbReference>
<reference evidence="9 10" key="1">
    <citation type="submission" date="2024-01" db="EMBL/GenBank/DDBJ databases">
        <authorList>
            <person name="Allen C."/>
            <person name="Tagirdzhanova G."/>
        </authorList>
    </citation>
    <scope>NUCLEOTIDE SEQUENCE [LARGE SCALE GENOMIC DNA]</scope>
    <source>
        <strain evidence="9 10">CBS 573.63</strain>
    </source>
</reference>
<evidence type="ECO:0000256" key="7">
    <source>
        <dbReference type="SAM" id="MobiDB-lite"/>
    </source>
</evidence>
<evidence type="ECO:0000313" key="9">
    <source>
        <dbReference type="EMBL" id="CAK7273963.1"/>
    </source>
</evidence>
<evidence type="ECO:0000313" key="10">
    <source>
        <dbReference type="Proteomes" id="UP001642501"/>
    </source>
</evidence>
<dbReference type="PANTHER" id="PTHR13224:SF6">
    <property type="entry name" value="MEDIATOR OF RNA POLYMERASE II TRANSCRIPTION SUBUNIT 16"/>
    <property type="match status" value="1"/>
</dbReference>
<keyword evidence="3" id="KW-0805">Transcription regulation</keyword>
<protein>
    <submittedName>
        <fullName evidence="9">Mediator of RNA polymerase II transcription subunit 16</fullName>
    </submittedName>
</protein>
<evidence type="ECO:0000256" key="3">
    <source>
        <dbReference type="ARBA" id="ARBA00023015"/>
    </source>
</evidence>